<dbReference type="InterPro" id="IPR013655">
    <property type="entry name" value="PAS_fold_3"/>
</dbReference>
<dbReference type="SMART" id="SM00052">
    <property type="entry name" value="EAL"/>
    <property type="match status" value="1"/>
</dbReference>
<comment type="caution">
    <text evidence="4">The sequence shown here is derived from an EMBL/GenBank/DDBJ whole genome shotgun (WGS) entry which is preliminary data.</text>
</comment>
<dbReference type="Pfam" id="PF08447">
    <property type="entry name" value="PAS_3"/>
    <property type="match status" value="1"/>
</dbReference>
<name>A0ABQ2PAM4_9NEIS</name>
<dbReference type="SUPFAM" id="SSF55073">
    <property type="entry name" value="Nucleotide cyclase"/>
    <property type="match status" value="1"/>
</dbReference>
<dbReference type="PROSITE" id="PS50883">
    <property type="entry name" value="EAL"/>
    <property type="match status" value="1"/>
</dbReference>
<dbReference type="Pfam" id="PF00563">
    <property type="entry name" value="EAL"/>
    <property type="match status" value="1"/>
</dbReference>
<dbReference type="InterPro" id="IPR000160">
    <property type="entry name" value="GGDEF_dom"/>
</dbReference>
<dbReference type="InterPro" id="IPR000014">
    <property type="entry name" value="PAS"/>
</dbReference>
<dbReference type="RefSeq" id="WP_188704649.1">
    <property type="nucleotide sequence ID" value="NZ_BMLX01000003.1"/>
</dbReference>
<reference evidence="5" key="1">
    <citation type="journal article" date="2019" name="Int. J. Syst. Evol. Microbiol.">
        <title>The Global Catalogue of Microorganisms (GCM) 10K type strain sequencing project: providing services to taxonomists for standard genome sequencing and annotation.</title>
        <authorList>
            <consortium name="The Broad Institute Genomics Platform"/>
            <consortium name="The Broad Institute Genome Sequencing Center for Infectious Disease"/>
            <person name="Wu L."/>
            <person name="Ma J."/>
        </authorList>
    </citation>
    <scope>NUCLEOTIDE SEQUENCE [LARGE SCALE GENOMIC DNA]</scope>
    <source>
        <strain evidence="5">CGMCC 1.8859</strain>
    </source>
</reference>
<dbReference type="InterPro" id="IPR003018">
    <property type="entry name" value="GAF"/>
</dbReference>
<protein>
    <recommendedName>
        <fullName evidence="6">EAL domain-containing protein</fullName>
    </recommendedName>
</protein>
<dbReference type="SUPFAM" id="SSF55785">
    <property type="entry name" value="PYP-like sensor domain (PAS domain)"/>
    <property type="match status" value="2"/>
</dbReference>
<dbReference type="InterPro" id="IPR029787">
    <property type="entry name" value="Nucleotide_cyclase"/>
</dbReference>
<evidence type="ECO:0000259" key="1">
    <source>
        <dbReference type="PROSITE" id="PS50113"/>
    </source>
</evidence>
<evidence type="ECO:0008006" key="6">
    <source>
        <dbReference type="Google" id="ProtNLM"/>
    </source>
</evidence>
<dbReference type="Gene3D" id="3.20.20.450">
    <property type="entry name" value="EAL domain"/>
    <property type="match status" value="1"/>
</dbReference>
<dbReference type="InterPro" id="IPR043128">
    <property type="entry name" value="Rev_trsase/Diguanyl_cyclase"/>
</dbReference>
<dbReference type="InterPro" id="IPR001610">
    <property type="entry name" value="PAC"/>
</dbReference>
<dbReference type="InterPro" id="IPR035965">
    <property type="entry name" value="PAS-like_dom_sf"/>
</dbReference>
<sequence length="873" mass="96694">MVNPERPEPVVDAAMRSEHTLCLAYFDALERVVPQLLADADQPDLTAVLAVVGQTARASLASLYLNPQGEQDHARLVAVWRDPGCRIAEVTPDYLRVIDYTAFAFLTDALQTGRQLDVALPELPLAEQMWLAQLGARRLLSIPLHDRGELTGFICLLDEGEDCQRSTQELRFLNMLGTHIGQALLRRKLQSGLAASESRMQALVGTTGDMVFEVRADGRIGNAWSGHPALAAATTLPGRTLADALPAGLAAQIGKALPVARVMQRVQSFNWSLRHGGALVWFRVRVQPIAGSEGGSVVQVHDMTAHMADSQRRQNLLDTLNLLEEAILDLTPTHELTECSPAWAALRGIEPREAQRDVGKRLFTWIFPDDAPQVTQALAQLPACHGNVAPVRFRLMQHSGEFLWVEARLLPRFDEDSQLAGVRVVLRDVTVAHVSEQHITQLALYDGLTKLPNRLMLDDQLASAIERARRNNTKVALGFLDLDQFKQINDAFGHRTGDQLLVGLAQQLKSVLGEQDILARWGGDEFVVLMPDVTDTNALKERAERLRSITRQGLALDGLDARPTVSAGFAVFPDNASCGEDLLSAADHTMHHAKHVGRNTVCFYGDLLHMKSLGREHVAIQARLADAIRQNRLQVFYQPIVRSRDGEVFAVEALARWQDEKNGWISPELFIPMAEKVGLIQELSDVVAAQAFSRLREWRDAGLTQRLMLNISRSQLFAPEFVSGMLDMLLQYRLRPQDVILEITESVALTDYSRQLKHLRQLAAAGFQLAIDDFGTGYSSLSQLHEMPAALIKVDVSFAQRLNTEEGRRVMQAIIQLAQGLQLQTIVEGVESVETARFLQGMGVDYLQGFHFSEPVPSGVAELWMRLGLANKA</sequence>
<dbReference type="SMART" id="SM00267">
    <property type="entry name" value="GGDEF"/>
    <property type="match status" value="1"/>
</dbReference>
<feature type="domain" description="EAL" evidence="2">
    <location>
        <begin position="617"/>
        <end position="869"/>
    </location>
</feature>
<dbReference type="PROSITE" id="PS50887">
    <property type="entry name" value="GGDEF"/>
    <property type="match status" value="1"/>
</dbReference>
<dbReference type="Pfam" id="PF01590">
    <property type="entry name" value="GAF"/>
    <property type="match status" value="1"/>
</dbReference>
<dbReference type="PANTHER" id="PTHR44757">
    <property type="entry name" value="DIGUANYLATE CYCLASE DGCP"/>
    <property type="match status" value="1"/>
</dbReference>
<evidence type="ECO:0000259" key="3">
    <source>
        <dbReference type="PROSITE" id="PS50887"/>
    </source>
</evidence>
<dbReference type="PROSITE" id="PS50113">
    <property type="entry name" value="PAC"/>
    <property type="match status" value="1"/>
</dbReference>
<dbReference type="SUPFAM" id="SSF55781">
    <property type="entry name" value="GAF domain-like"/>
    <property type="match status" value="1"/>
</dbReference>
<dbReference type="PANTHER" id="PTHR44757:SF2">
    <property type="entry name" value="BIOFILM ARCHITECTURE MAINTENANCE PROTEIN MBAA"/>
    <property type="match status" value="1"/>
</dbReference>
<dbReference type="InterPro" id="IPR052155">
    <property type="entry name" value="Biofilm_reg_signaling"/>
</dbReference>
<dbReference type="EMBL" id="BMLX01000003">
    <property type="protein sequence ID" value="GGP22253.1"/>
    <property type="molecule type" value="Genomic_DNA"/>
</dbReference>
<dbReference type="InterPro" id="IPR000700">
    <property type="entry name" value="PAS-assoc_C"/>
</dbReference>
<dbReference type="CDD" id="cd01949">
    <property type="entry name" value="GGDEF"/>
    <property type="match status" value="1"/>
</dbReference>
<dbReference type="NCBIfam" id="TIGR00254">
    <property type="entry name" value="GGDEF"/>
    <property type="match status" value="1"/>
</dbReference>
<keyword evidence="5" id="KW-1185">Reference proteome</keyword>
<dbReference type="InterPro" id="IPR001633">
    <property type="entry name" value="EAL_dom"/>
</dbReference>
<dbReference type="CDD" id="cd01948">
    <property type="entry name" value="EAL"/>
    <property type="match status" value="1"/>
</dbReference>
<dbReference type="Pfam" id="PF00990">
    <property type="entry name" value="GGDEF"/>
    <property type="match status" value="1"/>
</dbReference>
<dbReference type="InterPro" id="IPR035919">
    <property type="entry name" value="EAL_sf"/>
</dbReference>
<dbReference type="InterPro" id="IPR029016">
    <property type="entry name" value="GAF-like_dom_sf"/>
</dbReference>
<proteinExistence type="predicted"/>
<dbReference type="SMART" id="SM00086">
    <property type="entry name" value="PAC"/>
    <property type="match status" value="1"/>
</dbReference>
<dbReference type="Proteomes" id="UP000637267">
    <property type="component" value="Unassembled WGS sequence"/>
</dbReference>
<feature type="domain" description="PAC" evidence="1">
    <location>
        <begin position="389"/>
        <end position="441"/>
    </location>
</feature>
<evidence type="ECO:0000313" key="4">
    <source>
        <dbReference type="EMBL" id="GGP22253.1"/>
    </source>
</evidence>
<dbReference type="SMART" id="SM00065">
    <property type="entry name" value="GAF"/>
    <property type="match status" value="1"/>
</dbReference>
<evidence type="ECO:0000259" key="2">
    <source>
        <dbReference type="PROSITE" id="PS50883"/>
    </source>
</evidence>
<dbReference type="Gene3D" id="3.30.450.20">
    <property type="entry name" value="PAS domain"/>
    <property type="match status" value="2"/>
</dbReference>
<dbReference type="Gene3D" id="3.30.70.270">
    <property type="match status" value="1"/>
</dbReference>
<organism evidence="4 5">
    <name type="scientific">Silvimonas iriomotensis</name>
    <dbReference type="NCBI Taxonomy" id="449662"/>
    <lineage>
        <taxon>Bacteria</taxon>
        <taxon>Pseudomonadati</taxon>
        <taxon>Pseudomonadota</taxon>
        <taxon>Betaproteobacteria</taxon>
        <taxon>Neisseriales</taxon>
        <taxon>Chitinibacteraceae</taxon>
        <taxon>Silvimonas</taxon>
    </lineage>
</organism>
<dbReference type="Gene3D" id="3.30.450.40">
    <property type="match status" value="1"/>
</dbReference>
<dbReference type="CDD" id="cd00130">
    <property type="entry name" value="PAS"/>
    <property type="match status" value="1"/>
</dbReference>
<accession>A0ABQ2PAM4</accession>
<gene>
    <name evidence="4" type="ORF">GCM10010970_24310</name>
</gene>
<dbReference type="SUPFAM" id="SSF141868">
    <property type="entry name" value="EAL domain-like"/>
    <property type="match status" value="1"/>
</dbReference>
<feature type="domain" description="GGDEF" evidence="3">
    <location>
        <begin position="473"/>
        <end position="606"/>
    </location>
</feature>
<evidence type="ECO:0000313" key="5">
    <source>
        <dbReference type="Proteomes" id="UP000637267"/>
    </source>
</evidence>